<dbReference type="InterPro" id="IPR040554">
    <property type="entry name" value="KPWE_PEX14_dom"/>
</dbReference>
<dbReference type="PANTHER" id="PTHR36855:SF1">
    <property type="entry name" value="PEROXISOME MEMBRANE ANCHOR PROTEIN PEX14P N-TERMINAL DOMAIN-CONTAINING PROTEIN"/>
    <property type="match status" value="1"/>
</dbReference>
<dbReference type="PANTHER" id="PTHR36855">
    <property type="entry name" value="CHROMOSOME 10, WHOLE GENOME SHOTGUN SEQUENCE"/>
    <property type="match status" value="1"/>
</dbReference>
<dbReference type="EMBL" id="KQ964509">
    <property type="protein sequence ID" value="KXN70217.1"/>
    <property type="molecule type" value="Genomic_DNA"/>
</dbReference>
<proteinExistence type="predicted"/>
<feature type="region of interest" description="Disordered" evidence="1">
    <location>
        <begin position="50"/>
        <end position="119"/>
    </location>
</feature>
<feature type="domain" description="Peroxisomal membrane protein PEX14-like KPWE" evidence="2">
    <location>
        <begin position="75"/>
        <end position="119"/>
    </location>
</feature>
<evidence type="ECO:0000313" key="5">
    <source>
        <dbReference type="Proteomes" id="UP000070444"/>
    </source>
</evidence>
<dbReference type="STRING" id="796925.A0A137P5D7"/>
<feature type="compositionally biased region" description="Polar residues" evidence="1">
    <location>
        <begin position="51"/>
        <end position="66"/>
    </location>
</feature>
<gene>
    <name evidence="4" type="ORF">CONCODRAFT_70856</name>
</gene>
<feature type="domain" description="PEX14-like helix-turn-helix" evidence="3">
    <location>
        <begin position="2"/>
        <end position="49"/>
    </location>
</feature>
<dbReference type="OrthoDB" id="9936937at2759"/>
<keyword evidence="5" id="KW-1185">Reference proteome</keyword>
<name>A0A137P5D7_CONC2</name>
<evidence type="ECO:0000259" key="2">
    <source>
        <dbReference type="Pfam" id="PF17733"/>
    </source>
</evidence>
<organism evidence="4 5">
    <name type="scientific">Conidiobolus coronatus (strain ATCC 28846 / CBS 209.66 / NRRL 28638)</name>
    <name type="common">Delacroixia coronata</name>
    <dbReference type="NCBI Taxonomy" id="796925"/>
    <lineage>
        <taxon>Eukaryota</taxon>
        <taxon>Fungi</taxon>
        <taxon>Fungi incertae sedis</taxon>
        <taxon>Zoopagomycota</taxon>
        <taxon>Entomophthoromycotina</taxon>
        <taxon>Entomophthoromycetes</taxon>
        <taxon>Entomophthorales</taxon>
        <taxon>Ancylistaceae</taxon>
        <taxon>Conidiobolus</taxon>
    </lineage>
</organism>
<evidence type="ECO:0000259" key="3">
    <source>
        <dbReference type="Pfam" id="PF25871"/>
    </source>
</evidence>
<evidence type="ECO:0000313" key="4">
    <source>
        <dbReference type="EMBL" id="KXN70217.1"/>
    </source>
</evidence>
<dbReference type="InterPro" id="IPR058841">
    <property type="entry name" value="HTH_76"/>
</dbReference>
<dbReference type="OMA" id="KEQESGH"/>
<dbReference type="Proteomes" id="UP000070444">
    <property type="component" value="Unassembled WGS sequence"/>
</dbReference>
<dbReference type="Pfam" id="PF17733">
    <property type="entry name" value="KPWE_dom"/>
    <property type="match status" value="1"/>
</dbReference>
<protein>
    <submittedName>
        <fullName evidence="4">Uncharacterized protein</fullName>
    </submittedName>
</protein>
<feature type="compositionally biased region" description="Basic and acidic residues" evidence="1">
    <location>
        <begin position="68"/>
        <end position="81"/>
    </location>
</feature>
<dbReference type="AlphaFoldDB" id="A0A137P5D7"/>
<dbReference type="Pfam" id="PF25871">
    <property type="entry name" value="HTH_76"/>
    <property type="match status" value="1"/>
</dbReference>
<evidence type="ECO:0000256" key="1">
    <source>
        <dbReference type="SAM" id="MobiDB-lite"/>
    </source>
</evidence>
<sequence>MNFEDYNFDEDENFKKGLSSILATFKQDNTNEEEAILKAKQFYFEKVIKPRQNTESSGNSDQQPATSGEDHVPRLSLKEITDLISSGQPIPGIKTIPLKINEEEPKSSTLTPRKKPWEH</sequence>
<accession>A0A137P5D7</accession>
<reference evidence="4 5" key="1">
    <citation type="journal article" date="2015" name="Genome Biol. Evol.">
        <title>Phylogenomic analyses indicate that early fungi evolved digesting cell walls of algal ancestors of land plants.</title>
        <authorList>
            <person name="Chang Y."/>
            <person name="Wang S."/>
            <person name="Sekimoto S."/>
            <person name="Aerts A.L."/>
            <person name="Choi C."/>
            <person name="Clum A."/>
            <person name="LaButti K.M."/>
            <person name="Lindquist E.A."/>
            <person name="Yee Ngan C."/>
            <person name="Ohm R.A."/>
            <person name="Salamov A.A."/>
            <person name="Grigoriev I.V."/>
            <person name="Spatafora J.W."/>
            <person name="Berbee M.L."/>
        </authorList>
    </citation>
    <scope>NUCLEOTIDE SEQUENCE [LARGE SCALE GENOMIC DNA]</scope>
    <source>
        <strain evidence="4 5">NRRL 28638</strain>
    </source>
</reference>